<accession>A0A9W7WF58</accession>
<protein>
    <submittedName>
        <fullName evidence="1">Uncharacterized protein</fullName>
    </submittedName>
</protein>
<organism evidence="1 2">
    <name type="scientific">Triplophysa rosa</name>
    <name type="common">Cave loach</name>
    <dbReference type="NCBI Taxonomy" id="992332"/>
    <lineage>
        <taxon>Eukaryota</taxon>
        <taxon>Metazoa</taxon>
        <taxon>Chordata</taxon>
        <taxon>Craniata</taxon>
        <taxon>Vertebrata</taxon>
        <taxon>Euteleostomi</taxon>
        <taxon>Actinopterygii</taxon>
        <taxon>Neopterygii</taxon>
        <taxon>Teleostei</taxon>
        <taxon>Ostariophysi</taxon>
        <taxon>Cypriniformes</taxon>
        <taxon>Nemacheilidae</taxon>
        <taxon>Triplophysa</taxon>
    </lineage>
</organism>
<dbReference type="AlphaFoldDB" id="A0A9W7WF58"/>
<dbReference type="Proteomes" id="UP001059041">
    <property type="component" value="Linkage Group LG18"/>
</dbReference>
<sequence>MLCVCAPLVAWKRISALALSPRVQARCVRPCVRADLQHLNQTEYLREQLPSLQQTHAGKCADEQKRSQRTAGIIRGCGGS</sequence>
<evidence type="ECO:0000313" key="1">
    <source>
        <dbReference type="EMBL" id="KAI7796905.1"/>
    </source>
</evidence>
<gene>
    <name evidence="1" type="ORF">IRJ41_009106</name>
</gene>
<comment type="caution">
    <text evidence="1">The sequence shown here is derived from an EMBL/GenBank/DDBJ whole genome shotgun (WGS) entry which is preliminary data.</text>
</comment>
<reference evidence="1" key="1">
    <citation type="submission" date="2021-02" db="EMBL/GenBank/DDBJ databases">
        <title>Comparative genomics reveals that relaxation of natural selection precedes convergent phenotypic evolution of cavefish.</title>
        <authorList>
            <person name="Peng Z."/>
        </authorList>
    </citation>
    <scope>NUCLEOTIDE SEQUENCE</scope>
    <source>
        <tissue evidence="1">Muscle</tissue>
    </source>
</reference>
<name>A0A9W7WF58_TRIRA</name>
<dbReference type="EMBL" id="JAFHDT010000018">
    <property type="protein sequence ID" value="KAI7796905.1"/>
    <property type="molecule type" value="Genomic_DNA"/>
</dbReference>
<proteinExistence type="predicted"/>
<keyword evidence="2" id="KW-1185">Reference proteome</keyword>
<evidence type="ECO:0000313" key="2">
    <source>
        <dbReference type="Proteomes" id="UP001059041"/>
    </source>
</evidence>